<dbReference type="OrthoDB" id="5590282at2759"/>
<dbReference type="SMR" id="A0A803MYU0"/>
<dbReference type="InterPro" id="IPR036915">
    <property type="entry name" value="Cyclin-like_sf"/>
</dbReference>
<evidence type="ECO:0000256" key="2">
    <source>
        <dbReference type="ARBA" id="ARBA00022618"/>
    </source>
</evidence>
<dbReference type="GO" id="GO:0044772">
    <property type="term" value="P:mitotic cell cycle phase transition"/>
    <property type="evidence" value="ECO:0007669"/>
    <property type="project" value="InterPro"/>
</dbReference>
<dbReference type="InterPro" id="IPR039361">
    <property type="entry name" value="Cyclin"/>
</dbReference>
<reference evidence="9" key="1">
    <citation type="journal article" date="2017" name="Nature">
        <title>The genome of Chenopodium quinoa.</title>
        <authorList>
            <person name="Jarvis D.E."/>
            <person name="Ho Y.S."/>
            <person name="Lightfoot D.J."/>
            <person name="Schmoeckel S.M."/>
            <person name="Li B."/>
            <person name="Borm T.J.A."/>
            <person name="Ohyanagi H."/>
            <person name="Mineta K."/>
            <person name="Michell C.T."/>
            <person name="Saber N."/>
            <person name="Kharbatia N.M."/>
            <person name="Rupper R.R."/>
            <person name="Sharp A.R."/>
            <person name="Dally N."/>
            <person name="Boughton B.A."/>
            <person name="Woo Y.H."/>
            <person name="Gao G."/>
            <person name="Schijlen E.G.W.M."/>
            <person name="Guo X."/>
            <person name="Momin A.A."/>
            <person name="Negrao S."/>
            <person name="Al-Babili S."/>
            <person name="Gehring C."/>
            <person name="Roessner U."/>
            <person name="Jung C."/>
            <person name="Murphy K."/>
            <person name="Arold S.T."/>
            <person name="Gojobori T."/>
            <person name="van der Linden C.G."/>
            <person name="van Loo E.N."/>
            <person name="Jellen E.N."/>
            <person name="Maughan P.J."/>
            <person name="Tester M."/>
        </authorList>
    </citation>
    <scope>NUCLEOTIDE SEQUENCE [LARGE SCALE GENOMIC DNA]</scope>
    <source>
        <strain evidence="9">cv. PI 614886</strain>
    </source>
</reference>
<dbReference type="InterPro" id="IPR006671">
    <property type="entry name" value="Cyclin_N"/>
</dbReference>
<reference evidence="9" key="2">
    <citation type="submission" date="2021-03" db="UniProtKB">
        <authorList>
            <consortium name="EnsemblPlants"/>
        </authorList>
    </citation>
    <scope>IDENTIFICATION</scope>
</reference>
<evidence type="ECO:0000256" key="4">
    <source>
        <dbReference type="ARBA" id="ARBA00023306"/>
    </source>
</evidence>
<keyword evidence="10" id="KW-1185">Reference proteome</keyword>
<dbReference type="SMART" id="SM00385">
    <property type="entry name" value="CYCLIN"/>
    <property type="match status" value="2"/>
</dbReference>
<dbReference type="FunFam" id="1.10.472.10:FF:000001">
    <property type="entry name" value="G2/mitotic-specific cyclin"/>
    <property type="match status" value="1"/>
</dbReference>
<organism evidence="9 10">
    <name type="scientific">Chenopodium quinoa</name>
    <name type="common">Quinoa</name>
    <dbReference type="NCBI Taxonomy" id="63459"/>
    <lineage>
        <taxon>Eukaryota</taxon>
        <taxon>Viridiplantae</taxon>
        <taxon>Streptophyta</taxon>
        <taxon>Embryophyta</taxon>
        <taxon>Tracheophyta</taxon>
        <taxon>Spermatophyta</taxon>
        <taxon>Magnoliopsida</taxon>
        <taxon>eudicotyledons</taxon>
        <taxon>Gunneridae</taxon>
        <taxon>Pentapetalae</taxon>
        <taxon>Caryophyllales</taxon>
        <taxon>Chenopodiaceae</taxon>
        <taxon>Chenopodioideae</taxon>
        <taxon>Atripliceae</taxon>
        <taxon>Chenopodium</taxon>
    </lineage>
</organism>
<evidence type="ECO:0000256" key="1">
    <source>
        <dbReference type="ARBA" id="ARBA00006955"/>
    </source>
</evidence>
<dbReference type="InterPro" id="IPR046965">
    <property type="entry name" value="Cyclin_A/B-like"/>
</dbReference>
<sequence length="383" mass="43449">MANQENCMRVTRQSAKRRAAEAMSENTQHQPPTNKRRVVLGEISSNILGNSSLRSCSEPRARGRSRKSVKPISSSPIPASEKTPEEDVVGVGKVATEDIDAGSDDPQMCGPYVTGIYEYLRNMEQEEKRRPLGEYMQRIQKDVSANMRGILVDWLVELAEEFKVVSDTLYLTISHIDRYLSLKPINRQKLQLLGVSAMLIASKYEEIDPKPVEKFCDMTENTYTKQEVVDMEADVLKTLNYEMGNPTVKSFLRRFTRVAQGNSKTPNLQLEFLGYYLAELSLLDYGCVKFLPSMVAASVIFLAKFTTQPKKHPWNSSLQSYTGYKQSDLKECVIRIQDLQLDRRGGSLVAVRNKYKQHKYKCVSTLASPAEIPASYFDEVKER</sequence>
<protein>
    <recommendedName>
        <fullName evidence="11">Cyclin N-terminal domain-containing protein</fullName>
    </recommendedName>
</protein>
<feature type="region of interest" description="Disordered" evidence="6">
    <location>
        <begin position="1"/>
        <end position="88"/>
    </location>
</feature>
<keyword evidence="3 5" id="KW-0195">Cyclin</keyword>
<evidence type="ECO:0000256" key="5">
    <source>
        <dbReference type="RuleBase" id="RU000383"/>
    </source>
</evidence>
<dbReference type="Gene3D" id="1.10.472.10">
    <property type="entry name" value="Cyclin-like"/>
    <property type="match status" value="2"/>
</dbReference>
<gene>
    <name evidence="9" type="primary">LOC110695532</name>
</gene>
<dbReference type="SMART" id="SM01332">
    <property type="entry name" value="Cyclin_C"/>
    <property type="match status" value="1"/>
</dbReference>
<dbReference type="GO" id="GO:0051301">
    <property type="term" value="P:cell division"/>
    <property type="evidence" value="ECO:0007669"/>
    <property type="project" value="UniProtKB-KW"/>
</dbReference>
<feature type="domain" description="Cyclin C-terminal" evidence="8">
    <location>
        <begin position="246"/>
        <end position="369"/>
    </location>
</feature>
<proteinExistence type="inferred from homology"/>
<dbReference type="Pfam" id="PF00134">
    <property type="entry name" value="Cyclin_N"/>
    <property type="match status" value="1"/>
</dbReference>
<dbReference type="OMA" id="WITEEFR"/>
<dbReference type="Proteomes" id="UP000596660">
    <property type="component" value="Unplaced"/>
</dbReference>
<dbReference type="CDD" id="cd20506">
    <property type="entry name" value="CYCLIN_AtCycA-like_rpt2"/>
    <property type="match status" value="1"/>
</dbReference>
<dbReference type="PIRSF" id="PIRSF001771">
    <property type="entry name" value="Cyclin_A_B_D_E"/>
    <property type="match status" value="1"/>
</dbReference>
<dbReference type="FunFam" id="1.10.472.10:FF:000220">
    <property type="entry name" value="Cyclin superfamily protein, putative"/>
    <property type="match status" value="1"/>
</dbReference>
<dbReference type="GO" id="GO:0016538">
    <property type="term" value="F:cyclin-dependent protein serine/threonine kinase regulator activity"/>
    <property type="evidence" value="ECO:0007669"/>
    <property type="project" value="InterPro"/>
</dbReference>
<comment type="similarity">
    <text evidence="1">Belongs to the cyclin family. Cyclin AB subfamily.</text>
</comment>
<dbReference type="KEGG" id="cqi:110695532"/>
<evidence type="ECO:0000259" key="8">
    <source>
        <dbReference type="SMART" id="SM01332"/>
    </source>
</evidence>
<feature type="compositionally biased region" description="Polar residues" evidence="6">
    <location>
        <begin position="24"/>
        <end position="33"/>
    </location>
</feature>
<dbReference type="Gramene" id="AUR62037443-RA">
    <property type="protein sequence ID" value="AUR62037443-RA:cds"/>
    <property type="gene ID" value="AUR62037443"/>
</dbReference>
<name>A0A803MYU0_CHEQI</name>
<feature type="domain" description="Cyclin-like" evidence="7">
    <location>
        <begin position="153"/>
        <end position="237"/>
    </location>
</feature>
<dbReference type="EnsemblPlants" id="AUR62037443-RA">
    <property type="protein sequence ID" value="AUR62037443-RA:cds"/>
    <property type="gene ID" value="AUR62037443"/>
</dbReference>
<keyword evidence="4" id="KW-0131">Cell cycle</keyword>
<evidence type="ECO:0000313" key="10">
    <source>
        <dbReference type="Proteomes" id="UP000596660"/>
    </source>
</evidence>
<feature type="compositionally biased region" description="Low complexity" evidence="6">
    <location>
        <begin position="70"/>
        <end position="80"/>
    </location>
</feature>
<dbReference type="RefSeq" id="XP_021728447.1">
    <property type="nucleotide sequence ID" value="XM_021872755.1"/>
</dbReference>
<dbReference type="InterPro" id="IPR013763">
    <property type="entry name" value="Cyclin-like_dom"/>
</dbReference>
<evidence type="ECO:0008006" key="11">
    <source>
        <dbReference type="Google" id="ProtNLM"/>
    </source>
</evidence>
<keyword evidence="2" id="KW-0132">Cell division</keyword>
<accession>A0A803MYU0</accession>
<evidence type="ECO:0000259" key="7">
    <source>
        <dbReference type="SMART" id="SM00385"/>
    </source>
</evidence>
<evidence type="ECO:0000256" key="6">
    <source>
        <dbReference type="SAM" id="MobiDB-lite"/>
    </source>
</evidence>
<evidence type="ECO:0000256" key="3">
    <source>
        <dbReference type="ARBA" id="ARBA00023127"/>
    </source>
</evidence>
<dbReference type="SUPFAM" id="SSF47954">
    <property type="entry name" value="Cyclin-like"/>
    <property type="match status" value="2"/>
</dbReference>
<dbReference type="GeneID" id="110695532"/>
<dbReference type="InterPro" id="IPR004367">
    <property type="entry name" value="Cyclin_C-dom"/>
</dbReference>
<dbReference type="Pfam" id="PF02984">
    <property type="entry name" value="Cyclin_C"/>
    <property type="match status" value="1"/>
</dbReference>
<feature type="compositionally biased region" description="Polar residues" evidence="6">
    <location>
        <begin position="43"/>
        <end position="55"/>
    </location>
</feature>
<feature type="domain" description="Cyclin-like" evidence="7">
    <location>
        <begin position="250"/>
        <end position="338"/>
    </location>
</feature>
<dbReference type="PANTHER" id="PTHR10177">
    <property type="entry name" value="CYCLINS"/>
    <property type="match status" value="1"/>
</dbReference>
<dbReference type="AlphaFoldDB" id="A0A803MYU0"/>
<evidence type="ECO:0000313" key="9">
    <source>
        <dbReference type="EnsemblPlants" id="AUR62037443-RA:cds"/>
    </source>
</evidence>